<dbReference type="Proteomes" id="UP000069940">
    <property type="component" value="Unassembled WGS sequence"/>
</dbReference>
<keyword evidence="1" id="KW-0732">Signal</keyword>
<organism evidence="2 3">
    <name type="scientific">Aedes albopictus</name>
    <name type="common">Asian tiger mosquito</name>
    <name type="synonym">Stegomyia albopicta</name>
    <dbReference type="NCBI Taxonomy" id="7160"/>
    <lineage>
        <taxon>Eukaryota</taxon>
        <taxon>Metazoa</taxon>
        <taxon>Ecdysozoa</taxon>
        <taxon>Arthropoda</taxon>
        <taxon>Hexapoda</taxon>
        <taxon>Insecta</taxon>
        <taxon>Pterygota</taxon>
        <taxon>Neoptera</taxon>
        <taxon>Endopterygota</taxon>
        <taxon>Diptera</taxon>
        <taxon>Nematocera</taxon>
        <taxon>Culicoidea</taxon>
        <taxon>Culicidae</taxon>
        <taxon>Culicinae</taxon>
        <taxon>Aedini</taxon>
        <taxon>Aedes</taxon>
        <taxon>Stegomyia</taxon>
    </lineage>
</organism>
<feature type="chain" id="PRO_5045626680" description="Secreted protein" evidence="1">
    <location>
        <begin position="19"/>
        <end position="115"/>
    </location>
</feature>
<dbReference type="RefSeq" id="XP_029726934.2">
    <property type="nucleotide sequence ID" value="XM_029871074.2"/>
</dbReference>
<dbReference type="EnsemblMetazoa" id="AALFPA23_001341.R38601">
    <property type="protein sequence ID" value="AALFPA23_001341.P38601"/>
    <property type="gene ID" value="AALFPA23_001341"/>
</dbReference>
<evidence type="ECO:0000256" key="1">
    <source>
        <dbReference type="SAM" id="SignalP"/>
    </source>
</evidence>
<protein>
    <recommendedName>
        <fullName evidence="4">Secreted protein</fullName>
    </recommendedName>
</protein>
<accession>A0ABM1XNM7</accession>
<sequence>MKVFIAIIALTLAVASQASYIPEAAPYSTWPVSTSVWPPNGLYGKGLNNGWAYADTGNWNSYPSINSWSPSAWSPYGYNNGLYGRKTVVEPNVAKSAYPWGLPWGTYGTPKPPFR</sequence>
<keyword evidence="3" id="KW-1185">Reference proteome</keyword>
<evidence type="ECO:0000313" key="3">
    <source>
        <dbReference type="Proteomes" id="UP000069940"/>
    </source>
</evidence>
<feature type="signal peptide" evidence="1">
    <location>
        <begin position="1"/>
        <end position="18"/>
    </location>
</feature>
<name>A0ABM1XNM7_AEDAL</name>
<dbReference type="GeneID" id="115265530"/>
<reference evidence="2" key="2">
    <citation type="submission" date="2025-05" db="UniProtKB">
        <authorList>
            <consortium name="EnsemblMetazoa"/>
        </authorList>
    </citation>
    <scope>IDENTIFICATION</scope>
    <source>
        <strain evidence="2">Foshan</strain>
    </source>
</reference>
<proteinExistence type="predicted"/>
<evidence type="ECO:0000313" key="2">
    <source>
        <dbReference type="EnsemblMetazoa" id="AALFPA23_001341.P38601"/>
    </source>
</evidence>
<reference evidence="3" key="1">
    <citation type="journal article" date="2015" name="Proc. Natl. Acad. Sci. U.S.A.">
        <title>Genome sequence of the Asian Tiger mosquito, Aedes albopictus, reveals insights into its biology, genetics, and evolution.</title>
        <authorList>
            <person name="Chen X.G."/>
            <person name="Jiang X."/>
            <person name="Gu J."/>
            <person name="Xu M."/>
            <person name="Wu Y."/>
            <person name="Deng Y."/>
            <person name="Zhang C."/>
            <person name="Bonizzoni M."/>
            <person name="Dermauw W."/>
            <person name="Vontas J."/>
            <person name="Armbruster P."/>
            <person name="Huang X."/>
            <person name="Yang Y."/>
            <person name="Zhang H."/>
            <person name="He W."/>
            <person name="Peng H."/>
            <person name="Liu Y."/>
            <person name="Wu K."/>
            <person name="Chen J."/>
            <person name="Lirakis M."/>
            <person name="Topalis P."/>
            <person name="Van Leeuwen T."/>
            <person name="Hall A.B."/>
            <person name="Jiang X."/>
            <person name="Thorpe C."/>
            <person name="Mueller R.L."/>
            <person name="Sun C."/>
            <person name="Waterhouse R.M."/>
            <person name="Yan G."/>
            <person name="Tu Z.J."/>
            <person name="Fang X."/>
            <person name="James A.A."/>
        </authorList>
    </citation>
    <scope>NUCLEOTIDE SEQUENCE [LARGE SCALE GENOMIC DNA]</scope>
    <source>
        <strain evidence="3">Foshan</strain>
    </source>
</reference>
<evidence type="ECO:0008006" key="4">
    <source>
        <dbReference type="Google" id="ProtNLM"/>
    </source>
</evidence>